<evidence type="ECO:0000313" key="3">
    <source>
        <dbReference type="EMBL" id="REE96087.1"/>
    </source>
</evidence>
<dbReference type="Proteomes" id="UP000256661">
    <property type="component" value="Unassembled WGS sequence"/>
</dbReference>
<feature type="region of interest" description="Disordered" evidence="1">
    <location>
        <begin position="202"/>
        <end position="234"/>
    </location>
</feature>
<dbReference type="OrthoDB" id="3699588at2"/>
<feature type="compositionally biased region" description="Low complexity" evidence="1">
    <location>
        <begin position="202"/>
        <end position="214"/>
    </location>
</feature>
<keyword evidence="4" id="KW-1185">Reference proteome</keyword>
<feature type="compositionally biased region" description="Polar residues" evidence="1">
    <location>
        <begin position="33"/>
        <end position="43"/>
    </location>
</feature>
<dbReference type="RefSeq" id="WP_116021789.1">
    <property type="nucleotide sequence ID" value="NZ_QTTT01000001.1"/>
</dbReference>
<proteinExistence type="predicted"/>
<keyword evidence="2" id="KW-0472">Membrane</keyword>
<accession>A0A3D9SK50</accession>
<organism evidence="3 4">
    <name type="scientific">Thermomonospora umbrina</name>
    <dbReference type="NCBI Taxonomy" id="111806"/>
    <lineage>
        <taxon>Bacteria</taxon>
        <taxon>Bacillati</taxon>
        <taxon>Actinomycetota</taxon>
        <taxon>Actinomycetes</taxon>
        <taxon>Streptosporangiales</taxon>
        <taxon>Thermomonosporaceae</taxon>
        <taxon>Thermomonospora</taxon>
    </lineage>
</organism>
<feature type="transmembrane region" description="Helical" evidence="2">
    <location>
        <begin position="55"/>
        <end position="76"/>
    </location>
</feature>
<reference evidence="3 4" key="1">
    <citation type="submission" date="2018-08" db="EMBL/GenBank/DDBJ databases">
        <title>Sequencing the genomes of 1000 actinobacteria strains.</title>
        <authorList>
            <person name="Klenk H.-P."/>
        </authorList>
    </citation>
    <scope>NUCLEOTIDE SEQUENCE [LARGE SCALE GENOMIC DNA]</scope>
    <source>
        <strain evidence="3 4">DSM 43927</strain>
    </source>
</reference>
<gene>
    <name evidence="3" type="ORF">DFJ69_1511</name>
</gene>
<feature type="region of interest" description="Disordered" evidence="1">
    <location>
        <begin position="31"/>
        <end position="52"/>
    </location>
</feature>
<dbReference type="EMBL" id="QTTT01000001">
    <property type="protein sequence ID" value="REE96087.1"/>
    <property type="molecule type" value="Genomic_DNA"/>
</dbReference>
<protein>
    <submittedName>
        <fullName evidence="3">Uncharacterized protein</fullName>
    </submittedName>
</protein>
<evidence type="ECO:0000313" key="4">
    <source>
        <dbReference type="Proteomes" id="UP000256661"/>
    </source>
</evidence>
<evidence type="ECO:0000256" key="1">
    <source>
        <dbReference type="SAM" id="MobiDB-lite"/>
    </source>
</evidence>
<keyword evidence="2" id="KW-1133">Transmembrane helix</keyword>
<keyword evidence="2" id="KW-0812">Transmembrane</keyword>
<sequence length="234" mass="24094">MDETNLIARLGADVPPLSDGTRAETRARLLAQATDTSGNTTGATPPRKDRRGRRLGFRLAAVGAVAAAALTAAAVLQPWGGTPAYAVEKRPDGSVRVEIREFLEPEKVEASLREAGITAVVDYLPKGKSCRQPRGRQAATLPGGGVLEAQEAEGGPIVFIIQPGQLKPGQTLVLEASFDRDHPDQGAGFSTTTFQGPVAACAPVDGPAAPFPGDDGSGGGEGPGDITPMPAQPR</sequence>
<dbReference type="AlphaFoldDB" id="A0A3D9SK50"/>
<comment type="caution">
    <text evidence="3">The sequence shown here is derived from an EMBL/GenBank/DDBJ whole genome shotgun (WGS) entry which is preliminary data.</text>
</comment>
<evidence type="ECO:0000256" key="2">
    <source>
        <dbReference type="SAM" id="Phobius"/>
    </source>
</evidence>
<name>A0A3D9SK50_9ACTN</name>